<dbReference type="GO" id="GO:0005787">
    <property type="term" value="C:signal peptidase complex"/>
    <property type="evidence" value="ECO:0007669"/>
    <property type="project" value="InterPro"/>
</dbReference>
<dbReference type="AlphaFoldDB" id="A0AAD5TX72"/>
<name>A0AAD5TX72_9FUNG</name>
<reference evidence="9" key="1">
    <citation type="submission" date="2020-05" db="EMBL/GenBank/DDBJ databases">
        <title>Phylogenomic resolution of chytrid fungi.</title>
        <authorList>
            <person name="Stajich J.E."/>
            <person name="Amses K."/>
            <person name="Simmons R."/>
            <person name="Seto K."/>
            <person name="Myers J."/>
            <person name="Bonds A."/>
            <person name="Quandt C.A."/>
            <person name="Barry K."/>
            <person name="Liu P."/>
            <person name="Grigoriev I."/>
            <person name="Longcore J.E."/>
            <person name="James T.Y."/>
        </authorList>
    </citation>
    <scope>NUCLEOTIDE SEQUENCE</scope>
    <source>
        <strain evidence="9">JEL0476</strain>
    </source>
</reference>
<comment type="subcellular location">
    <subcellularLocation>
        <location evidence="1">Endoplasmic reticulum membrane</location>
        <topology evidence="1">Single-pass type II membrane protein</topology>
    </subcellularLocation>
</comment>
<keyword evidence="4" id="KW-0256">Endoplasmic reticulum</keyword>
<dbReference type="InterPro" id="IPR007653">
    <property type="entry name" value="SPC3"/>
</dbReference>
<evidence type="ECO:0000256" key="2">
    <source>
        <dbReference type="ARBA" id="ARBA00009289"/>
    </source>
</evidence>
<comment type="similarity">
    <text evidence="2">Belongs to the SPCS3 family.</text>
</comment>
<dbReference type="Pfam" id="PF04573">
    <property type="entry name" value="SPC22"/>
    <property type="match status" value="1"/>
</dbReference>
<keyword evidence="10" id="KW-1185">Reference proteome</keyword>
<evidence type="ECO:0000256" key="8">
    <source>
        <dbReference type="SAM" id="Phobius"/>
    </source>
</evidence>
<organism evidence="9 10">
    <name type="scientific">Clydaea vesicula</name>
    <dbReference type="NCBI Taxonomy" id="447962"/>
    <lineage>
        <taxon>Eukaryota</taxon>
        <taxon>Fungi</taxon>
        <taxon>Fungi incertae sedis</taxon>
        <taxon>Chytridiomycota</taxon>
        <taxon>Chytridiomycota incertae sedis</taxon>
        <taxon>Chytridiomycetes</taxon>
        <taxon>Lobulomycetales</taxon>
        <taxon>Lobulomycetaceae</taxon>
        <taxon>Clydaea</taxon>
    </lineage>
</organism>
<evidence type="ECO:0000256" key="7">
    <source>
        <dbReference type="ARBA" id="ARBA00023136"/>
    </source>
</evidence>
<evidence type="ECO:0000313" key="9">
    <source>
        <dbReference type="EMBL" id="KAJ3206494.1"/>
    </source>
</evidence>
<dbReference type="Proteomes" id="UP001211065">
    <property type="component" value="Unassembled WGS sequence"/>
</dbReference>
<keyword evidence="6 8" id="KW-1133">Transmembrane helix</keyword>
<comment type="caution">
    <text evidence="9">The sequence shown here is derived from an EMBL/GenBank/DDBJ whole genome shotgun (WGS) entry which is preliminary data.</text>
</comment>
<evidence type="ECO:0000256" key="4">
    <source>
        <dbReference type="ARBA" id="ARBA00022824"/>
    </source>
</evidence>
<evidence type="ECO:0000256" key="6">
    <source>
        <dbReference type="ARBA" id="ARBA00022989"/>
    </source>
</evidence>
<evidence type="ECO:0000256" key="3">
    <source>
        <dbReference type="ARBA" id="ARBA00022692"/>
    </source>
</evidence>
<dbReference type="EMBL" id="JADGJW010001120">
    <property type="protein sequence ID" value="KAJ3206494.1"/>
    <property type="molecule type" value="Genomic_DNA"/>
</dbReference>
<accession>A0AAD5TX72</accession>
<evidence type="ECO:0000256" key="1">
    <source>
        <dbReference type="ARBA" id="ARBA00004648"/>
    </source>
</evidence>
<keyword evidence="3 8" id="KW-0812">Transmembrane</keyword>
<keyword evidence="5" id="KW-0735">Signal-anchor</keyword>
<dbReference type="GO" id="GO:0006465">
    <property type="term" value="P:signal peptide processing"/>
    <property type="evidence" value="ECO:0007669"/>
    <property type="project" value="InterPro"/>
</dbReference>
<feature type="non-terminal residue" evidence="9">
    <location>
        <position position="1"/>
    </location>
</feature>
<protein>
    <submittedName>
        <fullName evidence="9">Uncharacterized protein</fullName>
    </submittedName>
</protein>
<proteinExistence type="inferred from homology"/>
<gene>
    <name evidence="9" type="ORF">HK099_000528</name>
</gene>
<evidence type="ECO:0000256" key="5">
    <source>
        <dbReference type="ARBA" id="ARBA00022968"/>
    </source>
</evidence>
<evidence type="ECO:0000313" key="10">
    <source>
        <dbReference type="Proteomes" id="UP001211065"/>
    </source>
</evidence>
<sequence length="77" mass="8457">MHSISNRANAVFAYFVTSAFSVLALVSLTSVFQIYQINPTVSVSPNDIIVNKGRFGTLYDYKAPEAELGNVHFDLDA</sequence>
<keyword evidence="7 8" id="KW-0472">Membrane</keyword>
<feature type="transmembrane region" description="Helical" evidence="8">
    <location>
        <begin position="12"/>
        <end position="35"/>
    </location>
</feature>